<dbReference type="SUPFAM" id="SSF53335">
    <property type="entry name" value="S-adenosyl-L-methionine-dependent methyltransferases"/>
    <property type="match status" value="1"/>
</dbReference>
<evidence type="ECO:0000256" key="1">
    <source>
        <dbReference type="ARBA" id="ARBA00001946"/>
    </source>
</evidence>
<dbReference type="GO" id="GO:0090486">
    <property type="term" value="F:small RNA 2'-O-methyltransferase activity"/>
    <property type="evidence" value="ECO:0007669"/>
    <property type="project" value="UniProtKB-EC"/>
</dbReference>
<dbReference type="GO" id="GO:0034587">
    <property type="term" value="P:piRNA processing"/>
    <property type="evidence" value="ECO:0007669"/>
    <property type="project" value="TreeGrafter"/>
</dbReference>
<dbReference type="InterPro" id="IPR026610">
    <property type="entry name" value="Hen1"/>
</dbReference>
<dbReference type="AlphaFoldDB" id="A0A0T6B474"/>
<keyword evidence="10" id="KW-0943">RNA-mediated gene silencing</keyword>
<comment type="similarity">
    <text evidence="2">Belongs to the methyltransferase superfamily. HEN1 family.</text>
</comment>
<feature type="compositionally biased region" description="Low complexity" evidence="13">
    <location>
        <begin position="529"/>
        <end position="539"/>
    </location>
</feature>
<dbReference type="PANTHER" id="PTHR21404">
    <property type="entry name" value="HEN1"/>
    <property type="match status" value="1"/>
</dbReference>
<feature type="compositionally biased region" description="Basic and acidic residues" evidence="13">
    <location>
        <begin position="583"/>
        <end position="601"/>
    </location>
</feature>
<feature type="compositionally biased region" description="Polar residues" evidence="13">
    <location>
        <begin position="602"/>
        <end position="639"/>
    </location>
</feature>
<evidence type="ECO:0000313" key="14">
    <source>
        <dbReference type="EMBL" id="KRT82175.1"/>
    </source>
</evidence>
<evidence type="ECO:0000256" key="9">
    <source>
        <dbReference type="ARBA" id="ARBA00022884"/>
    </source>
</evidence>
<feature type="compositionally biased region" description="Polar residues" evidence="13">
    <location>
        <begin position="493"/>
        <end position="508"/>
    </location>
</feature>
<comment type="caution">
    <text evidence="14">The sequence shown here is derived from an EMBL/GenBank/DDBJ whole genome shotgun (WGS) entry which is preliminary data.</text>
</comment>
<keyword evidence="9" id="KW-0694">RNA-binding</keyword>
<dbReference type="GO" id="GO:0001510">
    <property type="term" value="P:RNA methylation"/>
    <property type="evidence" value="ECO:0007669"/>
    <property type="project" value="InterPro"/>
</dbReference>
<evidence type="ECO:0000256" key="12">
    <source>
        <dbReference type="ARBA" id="ARBA00048418"/>
    </source>
</evidence>
<evidence type="ECO:0000256" key="11">
    <source>
        <dbReference type="ARBA" id="ARBA00035025"/>
    </source>
</evidence>
<keyword evidence="6" id="KW-0949">S-adenosyl-L-methionine</keyword>
<feature type="region of interest" description="Disordered" evidence="13">
    <location>
        <begin position="879"/>
        <end position="945"/>
    </location>
</feature>
<dbReference type="GO" id="GO:0030422">
    <property type="term" value="P:siRNA processing"/>
    <property type="evidence" value="ECO:0007669"/>
    <property type="project" value="TreeGrafter"/>
</dbReference>
<dbReference type="PANTHER" id="PTHR21404:SF3">
    <property type="entry name" value="SMALL RNA 2'-O-METHYLTRANSFERASE"/>
    <property type="match status" value="1"/>
</dbReference>
<dbReference type="GO" id="GO:0005737">
    <property type="term" value="C:cytoplasm"/>
    <property type="evidence" value="ECO:0007669"/>
    <property type="project" value="TreeGrafter"/>
</dbReference>
<reference evidence="14 15" key="1">
    <citation type="submission" date="2015-09" db="EMBL/GenBank/DDBJ databases">
        <title>Draft genome of the scarab beetle Oryctes borbonicus.</title>
        <authorList>
            <person name="Meyer J.M."/>
            <person name="Markov G.V."/>
            <person name="Baskaran P."/>
            <person name="Herrmann M."/>
            <person name="Sommer R.J."/>
            <person name="Roedelsperger C."/>
        </authorList>
    </citation>
    <scope>NUCLEOTIDE SEQUENCE [LARGE SCALE GENOMIC DNA]</scope>
    <source>
        <strain evidence="14">OB123</strain>
        <tissue evidence="14">Whole animal</tissue>
    </source>
</reference>
<accession>A0A0T6B474</accession>
<dbReference type="OrthoDB" id="2154311at2759"/>
<protein>
    <recommendedName>
        <fullName evidence="3">Small RNA 2'-O-methyltransferase</fullName>
        <ecNumber evidence="11">2.1.1.386</ecNumber>
    </recommendedName>
</protein>
<dbReference type="Proteomes" id="UP000051574">
    <property type="component" value="Unassembled WGS sequence"/>
</dbReference>
<feature type="compositionally biased region" description="Basic and acidic residues" evidence="13">
    <location>
        <begin position="469"/>
        <end position="492"/>
    </location>
</feature>
<comment type="cofactor">
    <cofactor evidence="1">
        <name>Mg(2+)</name>
        <dbReference type="ChEBI" id="CHEBI:18420"/>
    </cofactor>
</comment>
<dbReference type="GO" id="GO:0005634">
    <property type="term" value="C:nucleus"/>
    <property type="evidence" value="ECO:0007669"/>
    <property type="project" value="TreeGrafter"/>
</dbReference>
<evidence type="ECO:0000256" key="2">
    <source>
        <dbReference type="ARBA" id="ARBA00009026"/>
    </source>
</evidence>
<dbReference type="GO" id="GO:0003723">
    <property type="term" value="F:RNA binding"/>
    <property type="evidence" value="ECO:0007669"/>
    <property type="project" value="UniProtKB-KW"/>
</dbReference>
<dbReference type="GO" id="GO:0046872">
    <property type="term" value="F:metal ion binding"/>
    <property type="evidence" value="ECO:0007669"/>
    <property type="project" value="UniProtKB-KW"/>
</dbReference>
<evidence type="ECO:0000256" key="4">
    <source>
        <dbReference type="ARBA" id="ARBA00022603"/>
    </source>
</evidence>
<dbReference type="EC" id="2.1.1.386" evidence="11"/>
<keyword evidence="8" id="KW-0460">Magnesium</keyword>
<evidence type="ECO:0000313" key="15">
    <source>
        <dbReference type="Proteomes" id="UP000051574"/>
    </source>
</evidence>
<keyword evidence="4" id="KW-0489">Methyltransferase</keyword>
<feature type="compositionally biased region" description="Basic and acidic residues" evidence="13">
    <location>
        <begin position="509"/>
        <end position="520"/>
    </location>
</feature>
<dbReference type="EMBL" id="LJIG01009890">
    <property type="protein sequence ID" value="KRT82175.1"/>
    <property type="molecule type" value="Genomic_DNA"/>
</dbReference>
<dbReference type="Gene3D" id="3.40.50.150">
    <property type="entry name" value="Vaccinia Virus protein VP39"/>
    <property type="match status" value="1"/>
</dbReference>
<organism evidence="14 15">
    <name type="scientific">Oryctes borbonicus</name>
    <dbReference type="NCBI Taxonomy" id="1629725"/>
    <lineage>
        <taxon>Eukaryota</taxon>
        <taxon>Metazoa</taxon>
        <taxon>Ecdysozoa</taxon>
        <taxon>Arthropoda</taxon>
        <taxon>Hexapoda</taxon>
        <taxon>Insecta</taxon>
        <taxon>Pterygota</taxon>
        <taxon>Neoptera</taxon>
        <taxon>Endopterygota</taxon>
        <taxon>Coleoptera</taxon>
        <taxon>Polyphaga</taxon>
        <taxon>Scarabaeiformia</taxon>
        <taxon>Scarabaeidae</taxon>
        <taxon>Dynastinae</taxon>
        <taxon>Oryctes</taxon>
    </lineage>
</organism>
<evidence type="ECO:0000256" key="13">
    <source>
        <dbReference type="SAM" id="MobiDB-lite"/>
    </source>
</evidence>
<name>A0A0T6B474_9SCAR</name>
<evidence type="ECO:0000256" key="3">
    <source>
        <dbReference type="ARBA" id="ARBA00021330"/>
    </source>
</evidence>
<dbReference type="InterPro" id="IPR029063">
    <property type="entry name" value="SAM-dependent_MTases_sf"/>
</dbReference>
<feature type="region of interest" description="Disordered" evidence="13">
    <location>
        <begin position="462"/>
        <end position="668"/>
    </location>
</feature>
<evidence type="ECO:0000256" key="7">
    <source>
        <dbReference type="ARBA" id="ARBA00022723"/>
    </source>
</evidence>
<comment type="catalytic activity">
    <reaction evidence="12">
        <text>small RNA 3'-end nucleotide + S-adenosyl-L-methionine = small RNA 3'-end 2'-O-methylnucleotide + S-adenosyl-L-homocysteine + H(+)</text>
        <dbReference type="Rhea" id="RHEA:37887"/>
        <dbReference type="Rhea" id="RHEA-COMP:10415"/>
        <dbReference type="Rhea" id="RHEA-COMP:10416"/>
        <dbReference type="ChEBI" id="CHEBI:15378"/>
        <dbReference type="ChEBI" id="CHEBI:57856"/>
        <dbReference type="ChEBI" id="CHEBI:59789"/>
        <dbReference type="ChEBI" id="CHEBI:74896"/>
        <dbReference type="ChEBI" id="CHEBI:74898"/>
        <dbReference type="EC" id="2.1.1.386"/>
    </reaction>
</comment>
<evidence type="ECO:0000256" key="8">
    <source>
        <dbReference type="ARBA" id="ARBA00022842"/>
    </source>
</evidence>
<evidence type="ECO:0000256" key="6">
    <source>
        <dbReference type="ARBA" id="ARBA00022691"/>
    </source>
</evidence>
<keyword evidence="7" id="KW-0479">Metal-binding</keyword>
<keyword evidence="15" id="KW-1185">Reference proteome</keyword>
<proteinExistence type="inferred from homology"/>
<keyword evidence="5" id="KW-0808">Transferase</keyword>
<gene>
    <name evidence="14" type="ORF">AMK59_4750</name>
</gene>
<evidence type="ECO:0000256" key="10">
    <source>
        <dbReference type="ARBA" id="ARBA00023158"/>
    </source>
</evidence>
<evidence type="ECO:0000256" key="5">
    <source>
        <dbReference type="ARBA" id="ARBA00022679"/>
    </source>
</evidence>
<sequence length="966" mass="109752">MIIIFHSLYIVVKHFLKIYHTVRLIRNFQQCRLIKDTEIHRNCTRTDNLDLKFDPPLYLQRYVTVQQILINENWKSRIKKVADFGCSELNFFKYMKHLHNINEILCVDIDEDTLNENVFKVHPLTVDYLKRRPNQLKVKVLAGDVSQPDVRLRGTDAVVAIELIEHLYPDSLEALQYNIFQYMKPLLAIFTTPNYEFNILFPDTKLFRHADHKFEWTREQFQSWALNIVTRFPNYTVQFDGIGPGPIGTESIGCSTQIAVFLRHSNDVDQLSEVPKSCREIITISSLHREKHNASQGICTYYSYIKQIQAFSDKINSPSEFVYKEVDQIDYPYHVDNSTPEERILNEARYKLYSAGRTSKYYTEESDRIEYPLEELVKNEEGYFTTVAELRKLLEKQDFELEECLTNGCGRKSLCAVHYLIMENHSSSPNSDGNNSDEKTNWNITAEESDWETEYNQSVKINDDLIETNEQKPEVNKGKVEKDCSTSGKEQKLTLQFHSTLANASQSVETKEEVKRDRSSSKRQSNSFHSKPPSTSTSHSSEKTPKKGTNIKNKDVHVPSQGTSKDTESRKRKNENNLTITDNTDKKVHKKNIDIKVHDSMHSQGSNIPRSTRNSKNPVSNNSKQSTKAKVMTTSSLKRFSTKIEDSSLPSTSDIKKRKKGKKSDDDKDDIRALTECIIYNTLNNIPEVDENRDDTSNTEIPRIKMPDSINVSQTATPNVRSDTEIASFIGGDIIDQVLNRLDVTACTSNSTDNDTRKAKDLAADPINHELNHASREALFDPNSEIDMLEEFEIPPPLPPPPIVQGSTNEHHNVIIIGLSPTSEEESVVLPDIADPFPNWLLQLLGANVEEGESHDEPHFYCQGDGIGVHPSIIEVEIDEEESTSDSSSSHHEAEAGYTSSDSGVVQLPTDDVDERNLQDDVEPDMPLNRATPGSTSAADSTDEFFDSLEETLAITGRSNSQGRRN</sequence>